<proteinExistence type="predicted"/>
<evidence type="ECO:0000313" key="3">
    <source>
        <dbReference type="EMBL" id="TWU54479.1"/>
    </source>
</evidence>
<dbReference type="Pfam" id="PF11984">
    <property type="entry name" value="DUF3485"/>
    <property type="match status" value="1"/>
</dbReference>
<dbReference type="EMBL" id="SJPW01000004">
    <property type="protein sequence ID" value="TWU54479.1"/>
    <property type="molecule type" value="Genomic_DNA"/>
</dbReference>
<keyword evidence="4" id="KW-1185">Reference proteome</keyword>
<protein>
    <recommendedName>
        <fullName evidence="2">Methanolan biosynthesis EpsI domain-containing protein</fullName>
    </recommendedName>
</protein>
<accession>A0A5C6F3V6</accession>
<evidence type="ECO:0000259" key="2">
    <source>
        <dbReference type="Pfam" id="PF11984"/>
    </source>
</evidence>
<keyword evidence="1" id="KW-1133">Transmembrane helix</keyword>
<reference evidence="3 4" key="1">
    <citation type="submission" date="2019-02" db="EMBL/GenBank/DDBJ databases">
        <title>Deep-cultivation of Planctomycetes and their phenomic and genomic characterization uncovers novel biology.</title>
        <authorList>
            <person name="Wiegand S."/>
            <person name="Jogler M."/>
            <person name="Boedeker C."/>
            <person name="Pinto D."/>
            <person name="Vollmers J."/>
            <person name="Rivas-Marin E."/>
            <person name="Kohn T."/>
            <person name="Peeters S.H."/>
            <person name="Heuer A."/>
            <person name="Rast P."/>
            <person name="Oberbeckmann S."/>
            <person name="Bunk B."/>
            <person name="Jeske O."/>
            <person name="Meyerdierks A."/>
            <person name="Storesund J.E."/>
            <person name="Kallscheuer N."/>
            <person name="Luecker S."/>
            <person name="Lage O.M."/>
            <person name="Pohl T."/>
            <person name="Merkel B.J."/>
            <person name="Hornburger P."/>
            <person name="Mueller R.-W."/>
            <person name="Bruemmer F."/>
            <person name="Labrenz M."/>
            <person name="Spormann A.M."/>
            <person name="Op Den Camp H."/>
            <person name="Overmann J."/>
            <person name="Amann R."/>
            <person name="Jetten M.S.M."/>
            <person name="Mascher T."/>
            <person name="Medema M.H."/>
            <person name="Devos D.P."/>
            <person name="Kaster A.-K."/>
            <person name="Ovreas L."/>
            <person name="Rohde M."/>
            <person name="Galperin M.Y."/>
            <person name="Jogler C."/>
        </authorList>
    </citation>
    <scope>NUCLEOTIDE SEQUENCE [LARGE SCALE GENOMIC DNA]</scope>
    <source>
        <strain evidence="3 4">Poly51</strain>
    </source>
</reference>
<gene>
    <name evidence="3" type="ORF">Poly51_31980</name>
</gene>
<evidence type="ECO:0000313" key="4">
    <source>
        <dbReference type="Proteomes" id="UP000318288"/>
    </source>
</evidence>
<feature type="domain" description="Methanolan biosynthesis EpsI" evidence="2">
    <location>
        <begin position="45"/>
        <end position="192"/>
    </location>
</feature>
<dbReference type="Proteomes" id="UP000318288">
    <property type="component" value="Unassembled WGS sequence"/>
</dbReference>
<dbReference type="InterPro" id="IPR014263">
    <property type="entry name" value="Methanolan_biosynth_EpsI"/>
</dbReference>
<keyword evidence="1" id="KW-0472">Membrane</keyword>
<keyword evidence="1" id="KW-0812">Transmembrane</keyword>
<dbReference type="AlphaFoldDB" id="A0A5C6F3V6"/>
<comment type="caution">
    <text evidence="3">The sequence shown here is derived from an EMBL/GenBank/DDBJ whole genome shotgun (WGS) entry which is preliminary data.</text>
</comment>
<sequence length="241" mass="26386">MMSTKLPTKPSEQPIDELLEMESESTMPVPSDPSVSGRGLALVVLVSLVLVSCLVHGYLDGRWAANTNLQDQGKLLEGIPSQVGQWKLSKTSELDEKASQLLRCFGSTVREYSNEATGESVNVAIMFGPRGPIAVHTPEVCYSSVGTEIVRERDIESIAVGEMKSDLWSVQFATDSSDIPSLDVWYAWSSGGPWEARENPRFWLTDNLYKIQVAGPVGSGEHRPVKEFLTEFLPAASLALK</sequence>
<evidence type="ECO:0000256" key="1">
    <source>
        <dbReference type="SAM" id="Phobius"/>
    </source>
</evidence>
<feature type="transmembrane region" description="Helical" evidence="1">
    <location>
        <begin position="39"/>
        <end position="59"/>
    </location>
</feature>
<organism evidence="3 4">
    <name type="scientific">Rubripirellula tenax</name>
    <dbReference type="NCBI Taxonomy" id="2528015"/>
    <lineage>
        <taxon>Bacteria</taxon>
        <taxon>Pseudomonadati</taxon>
        <taxon>Planctomycetota</taxon>
        <taxon>Planctomycetia</taxon>
        <taxon>Pirellulales</taxon>
        <taxon>Pirellulaceae</taxon>
        <taxon>Rubripirellula</taxon>
    </lineage>
</organism>
<dbReference type="RefSeq" id="WP_246114530.1">
    <property type="nucleotide sequence ID" value="NZ_SJPW01000004.1"/>
</dbReference>
<name>A0A5C6F3V6_9BACT</name>